<evidence type="ECO:0000259" key="1">
    <source>
        <dbReference type="Pfam" id="PF10130"/>
    </source>
</evidence>
<dbReference type="Pfam" id="PF10130">
    <property type="entry name" value="PIN_2"/>
    <property type="match status" value="1"/>
</dbReference>
<comment type="caution">
    <text evidence="2">The sequence shown here is derived from an EMBL/GenBank/DDBJ whole genome shotgun (WGS) entry which is preliminary data.</text>
</comment>
<protein>
    <recommendedName>
        <fullName evidence="1">PIN domain-containing protein</fullName>
    </recommendedName>
</protein>
<proteinExistence type="predicted"/>
<reference evidence="3" key="1">
    <citation type="submission" date="2023-07" db="EMBL/GenBank/DDBJ databases">
        <title>Dyadobacter sp. nov 'subterranea' isolated from contaminted grondwater.</title>
        <authorList>
            <person name="Szabo I."/>
            <person name="Al-Omari J."/>
            <person name="Szerdahelyi S.G."/>
            <person name="Rado J."/>
        </authorList>
    </citation>
    <scope>NUCLEOTIDE SEQUENCE [LARGE SCALE GENOMIC DNA]</scope>
    <source>
        <strain evidence="3">UP-52</strain>
    </source>
</reference>
<accession>A0ABR9W5C3</accession>
<dbReference type="RefSeq" id="WP_194118962.1">
    <property type="nucleotide sequence ID" value="NZ_JACYGY010000001.1"/>
</dbReference>
<organism evidence="2 3">
    <name type="scientific">Dyadobacter subterraneus</name>
    <dbReference type="NCBI Taxonomy" id="2773304"/>
    <lineage>
        <taxon>Bacteria</taxon>
        <taxon>Pseudomonadati</taxon>
        <taxon>Bacteroidota</taxon>
        <taxon>Cytophagia</taxon>
        <taxon>Cytophagales</taxon>
        <taxon>Spirosomataceae</taxon>
        <taxon>Dyadobacter</taxon>
    </lineage>
</organism>
<name>A0ABR9W5C3_9BACT</name>
<dbReference type="EMBL" id="JACYGY010000001">
    <property type="protein sequence ID" value="MBE9460646.1"/>
    <property type="molecule type" value="Genomic_DNA"/>
</dbReference>
<keyword evidence="3" id="KW-1185">Reference proteome</keyword>
<evidence type="ECO:0000313" key="2">
    <source>
        <dbReference type="EMBL" id="MBE9460646.1"/>
    </source>
</evidence>
<sequence>MYQKSEKLTHDIDIDDTEFIVLTEHAKAKLWSGDKELLTGLQKKKWNKFVTTEELYKLIIRTSKF</sequence>
<feature type="domain" description="PIN" evidence="1">
    <location>
        <begin position="3"/>
        <end position="47"/>
    </location>
</feature>
<dbReference type="Proteomes" id="UP000634134">
    <property type="component" value="Unassembled WGS sequence"/>
</dbReference>
<gene>
    <name evidence="2" type="ORF">IEE83_02015</name>
</gene>
<dbReference type="InterPro" id="IPR002716">
    <property type="entry name" value="PIN_dom"/>
</dbReference>
<evidence type="ECO:0000313" key="3">
    <source>
        <dbReference type="Proteomes" id="UP000634134"/>
    </source>
</evidence>